<sequence>MSDSPAWILKWLSWKRWWLNMEYVGLLNKYPVDRPLTDDERKYQLHHNVRLKASPIHQRAINRINSTFLESLDKYYGWKGFISFVMLAFFLVIVWVIFSGIGITVSDCSMGKVKDCNSSFILMLFVLLLFLPIACVSIWMLRKESFSYTHYPIRFNKKNGIVYVFRKNATVLAIPWSEVFFTLRPAQMNKFWEICGHVLDSDGVTVKETFALSDLQNYGYNGPEDVDGDISERNHLLRHWEFIRRYMEEGPKDLVNLVDYQRPVHLRKETFFEGLERVSAESGGSYVMMLIGSPIILITAIGRWFAMRTSKIPVWPAEVEAACRIDPDDPYVREATL</sequence>
<feature type="transmembrane region" description="Helical" evidence="1">
    <location>
        <begin position="81"/>
        <end position="105"/>
    </location>
</feature>
<reference evidence="3 4" key="1">
    <citation type="submission" date="2016-11" db="EMBL/GenBank/DDBJ databases">
        <authorList>
            <person name="Jaros S."/>
            <person name="Januszkiewicz K."/>
            <person name="Wedrychowicz H."/>
        </authorList>
    </citation>
    <scope>NUCLEOTIDE SEQUENCE [LARGE SCALE GENOMIC DNA]</scope>
    <source>
        <strain evidence="3 4">DSM 18899</strain>
    </source>
</reference>
<dbReference type="AlphaFoldDB" id="A0A1K2HDS4"/>
<organism evidence="3 4">
    <name type="scientific">Chitinimonas taiwanensis DSM 18899</name>
    <dbReference type="NCBI Taxonomy" id="1121279"/>
    <lineage>
        <taxon>Bacteria</taxon>
        <taxon>Pseudomonadati</taxon>
        <taxon>Pseudomonadota</taxon>
        <taxon>Betaproteobacteria</taxon>
        <taxon>Neisseriales</taxon>
        <taxon>Chitinibacteraceae</taxon>
        <taxon>Chitinimonas</taxon>
    </lineage>
</organism>
<feature type="transmembrane region" description="Helical" evidence="1">
    <location>
        <begin position="120"/>
        <end position="141"/>
    </location>
</feature>
<dbReference type="Pfam" id="PF20455">
    <property type="entry name" value="DUF6708"/>
    <property type="match status" value="1"/>
</dbReference>
<keyword evidence="1" id="KW-1133">Transmembrane helix</keyword>
<dbReference type="RefSeq" id="WP_245794142.1">
    <property type="nucleotide sequence ID" value="NZ_FPKR01000005.1"/>
</dbReference>
<keyword evidence="4" id="KW-1185">Reference proteome</keyword>
<evidence type="ECO:0000313" key="3">
    <source>
        <dbReference type="EMBL" id="SFZ74942.1"/>
    </source>
</evidence>
<dbReference type="Proteomes" id="UP000186513">
    <property type="component" value="Unassembled WGS sequence"/>
</dbReference>
<dbReference type="STRING" id="1121279.SAMN02745887_01397"/>
<accession>A0A1K2HDS4</accession>
<keyword evidence="1" id="KW-0472">Membrane</keyword>
<protein>
    <recommendedName>
        <fullName evidence="2">DUF6708 domain-containing protein</fullName>
    </recommendedName>
</protein>
<evidence type="ECO:0000259" key="2">
    <source>
        <dbReference type="Pfam" id="PF20455"/>
    </source>
</evidence>
<evidence type="ECO:0000313" key="4">
    <source>
        <dbReference type="Proteomes" id="UP000186513"/>
    </source>
</evidence>
<dbReference type="InterPro" id="IPR046554">
    <property type="entry name" value="DUF6708"/>
</dbReference>
<keyword evidence="1" id="KW-0812">Transmembrane</keyword>
<evidence type="ECO:0000256" key="1">
    <source>
        <dbReference type="SAM" id="Phobius"/>
    </source>
</evidence>
<gene>
    <name evidence="3" type="ORF">SAMN02745887_01397</name>
</gene>
<name>A0A1K2HDS4_9NEIS</name>
<proteinExistence type="predicted"/>
<feature type="transmembrane region" description="Helical" evidence="1">
    <location>
        <begin position="286"/>
        <end position="306"/>
    </location>
</feature>
<feature type="domain" description="DUF6708" evidence="2">
    <location>
        <begin position="133"/>
        <end position="326"/>
    </location>
</feature>
<dbReference type="EMBL" id="FPKR01000005">
    <property type="protein sequence ID" value="SFZ74942.1"/>
    <property type="molecule type" value="Genomic_DNA"/>
</dbReference>